<feature type="domain" description="AP2/ERF" evidence="8">
    <location>
        <begin position="58"/>
        <end position="116"/>
    </location>
</feature>
<evidence type="ECO:0000256" key="5">
    <source>
        <dbReference type="ARBA" id="ARBA00023242"/>
    </source>
</evidence>
<evidence type="ECO:0000256" key="1">
    <source>
        <dbReference type="ARBA" id="ARBA00004123"/>
    </source>
</evidence>
<feature type="compositionally biased region" description="Low complexity" evidence="7">
    <location>
        <begin position="43"/>
        <end position="55"/>
    </location>
</feature>
<protein>
    <recommendedName>
        <fullName evidence="8">AP2/ERF domain-containing protein</fullName>
    </recommendedName>
</protein>
<proteinExistence type="inferred from homology"/>
<dbReference type="PANTHER" id="PTHR31190">
    <property type="entry name" value="DNA-BINDING DOMAIN"/>
    <property type="match status" value="1"/>
</dbReference>
<evidence type="ECO:0000256" key="3">
    <source>
        <dbReference type="ARBA" id="ARBA00023125"/>
    </source>
</evidence>
<keyword evidence="2" id="KW-0805">Transcription regulation</keyword>
<dbReference type="InterPro" id="IPR016177">
    <property type="entry name" value="DNA-bd_dom_sf"/>
</dbReference>
<gene>
    <name evidence="9" type="ORF">CARUB_v10005868mg</name>
</gene>
<keyword evidence="3" id="KW-0238">DNA-binding</keyword>
<dbReference type="CDD" id="cd00018">
    <property type="entry name" value="AP2"/>
    <property type="match status" value="1"/>
</dbReference>
<keyword evidence="4" id="KW-0804">Transcription</keyword>
<evidence type="ECO:0000256" key="2">
    <source>
        <dbReference type="ARBA" id="ARBA00023015"/>
    </source>
</evidence>
<evidence type="ECO:0000313" key="9">
    <source>
        <dbReference type="EMBL" id="EOA15631.1"/>
    </source>
</evidence>
<name>R0F2S3_9BRAS</name>
<dbReference type="InterPro" id="IPR001471">
    <property type="entry name" value="AP2/ERF_dom"/>
</dbReference>
<dbReference type="OrthoDB" id="552345at2759"/>
<dbReference type="SUPFAM" id="SSF54171">
    <property type="entry name" value="DNA-binding domain"/>
    <property type="match status" value="1"/>
</dbReference>
<sequence>MEAELTWDNNGSAVLDWIRRQLLEEDEIDLTASRSPVEEEDSSSSSSSSELSRSRGGNYKGVRRRPWGKYAAEIRDPNKNGARLWLGTYETAEEAAVAYDKAAFKMRGSKAKLNFPHLIGCIDQAEPVRVTQCHKRQRSLEPISQAAKRRNIINLTASLPSLGLELSVLHKHLQQL</sequence>
<reference evidence="10" key="1">
    <citation type="journal article" date="2013" name="Nat. Genet.">
        <title>The Capsella rubella genome and the genomic consequences of rapid mating system evolution.</title>
        <authorList>
            <person name="Slotte T."/>
            <person name="Hazzouri K.M."/>
            <person name="Agren J.A."/>
            <person name="Koenig D."/>
            <person name="Maumus F."/>
            <person name="Guo Y.L."/>
            <person name="Steige K."/>
            <person name="Platts A.E."/>
            <person name="Escobar J.S."/>
            <person name="Newman L.K."/>
            <person name="Wang W."/>
            <person name="Mandakova T."/>
            <person name="Vello E."/>
            <person name="Smith L.M."/>
            <person name="Henz S.R."/>
            <person name="Steffen J."/>
            <person name="Takuno S."/>
            <person name="Brandvain Y."/>
            <person name="Coop G."/>
            <person name="Andolfatto P."/>
            <person name="Hu T.T."/>
            <person name="Blanchette M."/>
            <person name="Clark R.M."/>
            <person name="Quesneville H."/>
            <person name="Nordborg M."/>
            <person name="Gaut B.S."/>
            <person name="Lysak M.A."/>
            <person name="Jenkins J."/>
            <person name="Grimwood J."/>
            <person name="Chapman J."/>
            <person name="Prochnik S."/>
            <person name="Shu S."/>
            <person name="Rokhsar D."/>
            <person name="Schmutz J."/>
            <person name="Weigel D."/>
            <person name="Wright S.I."/>
        </authorList>
    </citation>
    <scope>NUCLEOTIDE SEQUENCE [LARGE SCALE GENOMIC DNA]</scope>
    <source>
        <strain evidence="10">cv. Monte Gargano</strain>
    </source>
</reference>
<dbReference type="PANTHER" id="PTHR31190:SF287">
    <property type="entry name" value="DEVELOPMENT RELATED ERF PROTEIN"/>
    <property type="match status" value="1"/>
</dbReference>
<keyword evidence="5" id="KW-0539">Nucleus</keyword>
<dbReference type="Gene3D" id="3.30.730.10">
    <property type="entry name" value="AP2/ERF domain"/>
    <property type="match status" value="1"/>
</dbReference>
<evidence type="ECO:0000256" key="4">
    <source>
        <dbReference type="ARBA" id="ARBA00023163"/>
    </source>
</evidence>
<dbReference type="GO" id="GO:0009873">
    <property type="term" value="P:ethylene-activated signaling pathway"/>
    <property type="evidence" value="ECO:0007669"/>
    <property type="project" value="InterPro"/>
</dbReference>
<organism evidence="9 10">
    <name type="scientific">Capsella rubella</name>
    <dbReference type="NCBI Taxonomy" id="81985"/>
    <lineage>
        <taxon>Eukaryota</taxon>
        <taxon>Viridiplantae</taxon>
        <taxon>Streptophyta</taxon>
        <taxon>Embryophyta</taxon>
        <taxon>Tracheophyta</taxon>
        <taxon>Spermatophyta</taxon>
        <taxon>Magnoliopsida</taxon>
        <taxon>eudicotyledons</taxon>
        <taxon>Gunneridae</taxon>
        <taxon>Pentapetalae</taxon>
        <taxon>rosids</taxon>
        <taxon>malvids</taxon>
        <taxon>Brassicales</taxon>
        <taxon>Brassicaceae</taxon>
        <taxon>Camelineae</taxon>
        <taxon>Capsella</taxon>
    </lineage>
</organism>
<dbReference type="InterPro" id="IPR036955">
    <property type="entry name" value="AP2/ERF_dom_sf"/>
</dbReference>
<dbReference type="GO" id="GO:0005634">
    <property type="term" value="C:nucleus"/>
    <property type="evidence" value="ECO:0007669"/>
    <property type="project" value="UniProtKB-SubCell"/>
</dbReference>
<dbReference type="GO" id="GO:0003677">
    <property type="term" value="F:DNA binding"/>
    <property type="evidence" value="ECO:0007669"/>
    <property type="project" value="UniProtKB-KW"/>
</dbReference>
<dbReference type="InterPro" id="IPR044808">
    <property type="entry name" value="ERF_plant"/>
</dbReference>
<dbReference type="SMART" id="SM00380">
    <property type="entry name" value="AP2"/>
    <property type="match status" value="1"/>
</dbReference>
<keyword evidence="10" id="KW-1185">Reference proteome</keyword>
<dbReference type="eggNOG" id="ENOG502STDF">
    <property type="taxonomic scope" value="Eukaryota"/>
</dbReference>
<evidence type="ECO:0000313" key="10">
    <source>
        <dbReference type="Proteomes" id="UP000029121"/>
    </source>
</evidence>
<dbReference type="Proteomes" id="UP000029121">
    <property type="component" value="Unassembled WGS sequence"/>
</dbReference>
<dbReference type="KEGG" id="crb:17879023"/>
<dbReference type="GO" id="GO:0003700">
    <property type="term" value="F:DNA-binding transcription factor activity"/>
    <property type="evidence" value="ECO:0007669"/>
    <property type="project" value="InterPro"/>
</dbReference>
<feature type="region of interest" description="Disordered" evidence="7">
    <location>
        <begin position="29"/>
        <end position="60"/>
    </location>
</feature>
<evidence type="ECO:0000256" key="6">
    <source>
        <dbReference type="ARBA" id="ARBA00024343"/>
    </source>
</evidence>
<evidence type="ECO:0000256" key="7">
    <source>
        <dbReference type="SAM" id="MobiDB-lite"/>
    </source>
</evidence>
<dbReference type="Pfam" id="PF00847">
    <property type="entry name" value="AP2"/>
    <property type="match status" value="1"/>
</dbReference>
<evidence type="ECO:0000259" key="8">
    <source>
        <dbReference type="PROSITE" id="PS51032"/>
    </source>
</evidence>
<dbReference type="AlphaFoldDB" id="R0F2S3"/>
<dbReference type="FunFam" id="3.30.730.10:FF:000001">
    <property type="entry name" value="Ethylene-responsive transcription factor 2"/>
    <property type="match status" value="1"/>
</dbReference>
<dbReference type="STRING" id="81985.R0F2S3"/>
<comment type="similarity">
    <text evidence="6">Belongs to the AP2/ERF transcription factor family. ERF subfamily.</text>
</comment>
<dbReference type="PROSITE" id="PS51032">
    <property type="entry name" value="AP2_ERF"/>
    <property type="match status" value="1"/>
</dbReference>
<dbReference type="PRINTS" id="PR00367">
    <property type="entry name" value="ETHRSPELEMNT"/>
</dbReference>
<comment type="subcellular location">
    <subcellularLocation>
        <location evidence="1">Nucleus</location>
    </subcellularLocation>
</comment>
<dbReference type="EMBL" id="KB870811">
    <property type="protein sequence ID" value="EOA15631.1"/>
    <property type="molecule type" value="Genomic_DNA"/>
</dbReference>
<accession>R0F2S3</accession>